<keyword evidence="6 8" id="KW-0472">Membrane</keyword>
<sequence length="438" mass="49571">MAEEEEEGQWTLEVTPTWAVATVCFVLIAVSLLIEYGLHLLAKYFKKQRRKSLIQALDKIKSDLMLLGFISLLLTVCEKPIANICIPRSVGETFIPCPRMKSDGEEESKCEEQGKLSFLSRKGVQELQLLIFVVAFFHVFSSFLTFSLGIAKMKRWESWEAETRTMEYQFSNGPFRRRKQLRFPKVFKKSFGERLWSSGGNKLLDLDLFSSFHIPKCTCVLQLLLASLHSIGDAVDSRDKATRDHNEDVIDKDFLSNVFGSAFAHDISIYLMNSAFNLNSQTNSFQLAFFTWTWFKFGIRSCFHHETEDIAIKLVMGLLVHILCGYVTLPLYALVTQMGTSMRKAVFTEVVVEGLKKWRVKAKKKVALRNNSARRSLDASITSLDTSASFSTVDGVSFRVELVNRFGDAPDTEFSAVEVGEDDSVGLVAAETTEHHQN</sequence>
<keyword evidence="7 8" id="KW-0568">Pathogenesis-related protein</keyword>
<evidence type="ECO:0000256" key="7">
    <source>
        <dbReference type="ARBA" id="ARBA00023265"/>
    </source>
</evidence>
<dbReference type="PANTHER" id="PTHR31942:SF72">
    <property type="entry name" value="MLO-LIKE PROTEIN"/>
    <property type="match status" value="1"/>
</dbReference>
<protein>
    <recommendedName>
        <fullName evidence="8">MLO-like protein</fullName>
    </recommendedName>
</protein>
<keyword evidence="8" id="KW-0112">Calmodulin-binding</keyword>
<comment type="domain">
    <text evidence="8">The C-terminus contains a calmodulin-binding domain, which binds calmodulin in a calcium-dependent fashion.</text>
</comment>
<keyword evidence="11" id="KW-1185">Reference proteome</keyword>
<comment type="subcellular location">
    <subcellularLocation>
        <location evidence="1 8">Membrane</location>
        <topology evidence="1 8">Multi-pass membrane protein</topology>
    </subcellularLocation>
</comment>
<reference evidence="10 11" key="1">
    <citation type="submission" date="2020-08" db="EMBL/GenBank/DDBJ databases">
        <title>Plant Genome Project.</title>
        <authorList>
            <person name="Zhang R.-G."/>
        </authorList>
    </citation>
    <scope>NUCLEOTIDE SEQUENCE [LARGE SCALE GENOMIC DNA]</scope>
    <source>
        <strain evidence="10">WSP0</strain>
        <tissue evidence="10">Leaf</tissue>
    </source>
</reference>
<dbReference type="EMBL" id="JACTNZ010000013">
    <property type="protein sequence ID" value="KAG5516959.1"/>
    <property type="molecule type" value="Genomic_DNA"/>
</dbReference>
<evidence type="ECO:0000256" key="4">
    <source>
        <dbReference type="ARBA" id="ARBA00022821"/>
    </source>
</evidence>
<keyword evidence="3 8" id="KW-0812">Transmembrane</keyword>
<evidence type="ECO:0000256" key="9">
    <source>
        <dbReference type="SAM" id="Phobius"/>
    </source>
</evidence>
<evidence type="ECO:0000313" key="10">
    <source>
        <dbReference type="EMBL" id="KAG5516959.1"/>
    </source>
</evidence>
<feature type="transmembrane region" description="Helical" evidence="9">
    <location>
        <begin position="129"/>
        <end position="151"/>
    </location>
</feature>
<dbReference type="GO" id="GO:0005516">
    <property type="term" value="F:calmodulin binding"/>
    <property type="evidence" value="ECO:0007669"/>
    <property type="project" value="UniProtKB-KW"/>
</dbReference>
<evidence type="ECO:0000256" key="3">
    <source>
        <dbReference type="ARBA" id="ARBA00022692"/>
    </source>
</evidence>
<evidence type="ECO:0000256" key="6">
    <source>
        <dbReference type="ARBA" id="ARBA00023136"/>
    </source>
</evidence>
<dbReference type="GO" id="GO:0016020">
    <property type="term" value="C:membrane"/>
    <property type="evidence" value="ECO:0007669"/>
    <property type="project" value="UniProtKB-SubCell"/>
</dbReference>
<dbReference type="InterPro" id="IPR004326">
    <property type="entry name" value="Mlo"/>
</dbReference>
<evidence type="ECO:0000256" key="2">
    <source>
        <dbReference type="ARBA" id="ARBA00006574"/>
    </source>
</evidence>
<evidence type="ECO:0000256" key="5">
    <source>
        <dbReference type="ARBA" id="ARBA00022989"/>
    </source>
</evidence>
<gene>
    <name evidence="8" type="primary">MLO</name>
    <name evidence="10" type="ORF">RHGRI_037634</name>
</gene>
<comment type="similarity">
    <text evidence="2 8">Belongs to the MLO family.</text>
</comment>
<comment type="caution">
    <text evidence="10">The sequence shown here is derived from an EMBL/GenBank/DDBJ whole genome shotgun (WGS) entry which is preliminary data.</text>
</comment>
<keyword evidence="4 8" id="KW-0611">Plant defense</keyword>
<comment type="function">
    <text evidence="8">May be involved in modulation of pathogen defense and leaf cell death.</text>
</comment>
<organism evidence="10 11">
    <name type="scientific">Rhododendron griersonianum</name>
    <dbReference type="NCBI Taxonomy" id="479676"/>
    <lineage>
        <taxon>Eukaryota</taxon>
        <taxon>Viridiplantae</taxon>
        <taxon>Streptophyta</taxon>
        <taxon>Embryophyta</taxon>
        <taxon>Tracheophyta</taxon>
        <taxon>Spermatophyta</taxon>
        <taxon>Magnoliopsida</taxon>
        <taxon>eudicotyledons</taxon>
        <taxon>Gunneridae</taxon>
        <taxon>Pentapetalae</taxon>
        <taxon>asterids</taxon>
        <taxon>Ericales</taxon>
        <taxon>Ericaceae</taxon>
        <taxon>Ericoideae</taxon>
        <taxon>Rhodoreae</taxon>
        <taxon>Rhododendron</taxon>
    </lineage>
</organism>
<feature type="transmembrane region" description="Helical" evidence="9">
    <location>
        <begin position="310"/>
        <end position="335"/>
    </location>
</feature>
<evidence type="ECO:0000313" key="11">
    <source>
        <dbReference type="Proteomes" id="UP000823749"/>
    </source>
</evidence>
<dbReference type="Pfam" id="PF03094">
    <property type="entry name" value="Mlo"/>
    <property type="match status" value="2"/>
</dbReference>
<dbReference type="GO" id="GO:0006952">
    <property type="term" value="P:defense response"/>
    <property type="evidence" value="ECO:0007669"/>
    <property type="project" value="UniProtKB-KW"/>
</dbReference>
<dbReference type="AlphaFoldDB" id="A0AAV6HTH4"/>
<accession>A0AAV6HTH4</accession>
<evidence type="ECO:0000256" key="1">
    <source>
        <dbReference type="ARBA" id="ARBA00004141"/>
    </source>
</evidence>
<dbReference type="PANTHER" id="PTHR31942">
    <property type="entry name" value="MLO-LIKE PROTEIN 1"/>
    <property type="match status" value="1"/>
</dbReference>
<feature type="transmembrane region" description="Helical" evidence="9">
    <location>
        <begin position="18"/>
        <end position="42"/>
    </location>
</feature>
<keyword evidence="5 8" id="KW-1133">Transmembrane helix</keyword>
<proteinExistence type="inferred from homology"/>
<dbReference type="Proteomes" id="UP000823749">
    <property type="component" value="Chromosome 13"/>
</dbReference>
<evidence type="ECO:0000256" key="8">
    <source>
        <dbReference type="RuleBase" id="RU280816"/>
    </source>
</evidence>
<name>A0AAV6HTH4_9ERIC</name>